<evidence type="ECO:0000313" key="1">
    <source>
        <dbReference type="EMBL" id="GAA2281482.1"/>
    </source>
</evidence>
<sequence>MHLPSRPIAARIAAPGQRVTSRTYTIFRTRSWPPAGLAVDDADAELFSELYQRYIDTDVDQPPTWTIAERAALLLERWPDLTGDERYAQNRD</sequence>
<name>A0ABN3F1E0_9ACTN</name>
<organism evidence="1 2">
    <name type="scientific">Kitasatospora cystarginea</name>
    <dbReference type="NCBI Taxonomy" id="58350"/>
    <lineage>
        <taxon>Bacteria</taxon>
        <taxon>Bacillati</taxon>
        <taxon>Actinomycetota</taxon>
        <taxon>Actinomycetes</taxon>
        <taxon>Kitasatosporales</taxon>
        <taxon>Streptomycetaceae</taxon>
        <taxon>Kitasatospora</taxon>
    </lineage>
</organism>
<dbReference type="EMBL" id="BAAATR010000087">
    <property type="protein sequence ID" value="GAA2281482.1"/>
    <property type="molecule type" value="Genomic_DNA"/>
</dbReference>
<proteinExistence type="predicted"/>
<evidence type="ECO:0000313" key="2">
    <source>
        <dbReference type="Proteomes" id="UP001500305"/>
    </source>
</evidence>
<protein>
    <submittedName>
        <fullName evidence="1">Uncharacterized protein</fullName>
    </submittedName>
</protein>
<reference evidence="1 2" key="1">
    <citation type="journal article" date="2019" name="Int. J. Syst. Evol. Microbiol.">
        <title>The Global Catalogue of Microorganisms (GCM) 10K type strain sequencing project: providing services to taxonomists for standard genome sequencing and annotation.</title>
        <authorList>
            <consortium name="The Broad Institute Genomics Platform"/>
            <consortium name="The Broad Institute Genome Sequencing Center for Infectious Disease"/>
            <person name="Wu L."/>
            <person name="Ma J."/>
        </authorList>
    </citation>
    <scope>NUCLEOTIDE SEQUENCE [LARGE SCALE GENOMIC DNA]</scope>
    <source>
        <strain evidence="1 2">JCM 7356</strain>
    </source>
</reference>
<dbReference type="Proteomes" id="UP001500305">
    <property type="component" value="Unassembled WGS sequence"/>
</dbReference>
<accession>A0ABN3F1E0</accession>
<gene>
    <name evidence="1" type="ORF">GCM10010430_79400</name>
</gene>
<keyword evidence="2" id="KW-1185">Reference proteome</keyword>
<comment type="caution">
    <text evidence="1">The sequence shown here is derived from an EMBL/GenBank/DDBJ whole genome shotgun (WGS) entry which is preliminary data.</text>
</comment>